<sequence>MQTSSLRRQVKNMVNNFTEAEVKVREATSNDPWGPPSSLMSEISDLTFNVVAFQEVMGMIWKRLNDHGKNWRHVYKAMTLLDYLIKSGSERVSKECRENIYTIQTLRDFQYIDRDGRDQGVNVREKAKQLVTLLKDDEKLKKERSQALKTKTRMAGASSSLGSGSIPPPYPGRRTSQPAGAYAEEAGRCRGSPSSFNSSSSSPRLAPDMEQALPSTSGEEELQLQLALAMSREESEKLPPTVDIDEQTQLQIAMTLSKEETKKPVKPVPVPVALEMDEESQLQLALSLSKEEHQQEQLSRQGDELTLKKALEESKHEMDSKGGTAFMDLVDVFALPSTQPPRDQRWNNAPPQAAAPQEIRDPWDTMGSTSIPRVDPPWMAPPTSNSPPPPWEPTVDPWDDPQSHLKAPGQEWAFPPSTASSRMDAFSAHMGATRDSGARPGSPSDGDLFDEAMDGGQVNLNGRGEGSPELFDLSRLGESLAAPSPRSCRTPEAFLGPTAASLVNLDALIPVNPPAKILNPFLSGLSAPSPNNPFQTEQPKLTLNQLGSGSISSAPQGTSLPYSASLPLPMSHQPTSLPMSLTHPTQPGFGLPGTLPEPLLPFSSGSTDGSQAAHSSQNPFL</sequence>
<feature type="region of interest" description="Disordered" evidence="7">
    <location>
        <begin position="142"/>
        <end position="219"/>
    </location>
</feature>
<evidence type="ECO:0000313" key="9">
    <source>
        <dbReference type="EMBL" id="KAK5884897.1"/>
    </source>
</evidence>
<keyword evidence="6" id="KW-0446">Lipid-binding</keyword>
<feature type="domain" description="ENTH" evidence="8">
    <location>
        <begin position="12"/>
        <end position="144"/>
    </location>
</feature>
<dbReference type="GO" id="GO:0030125">
    <property type="term" value="C:clathrin vesicle coat"/>
    <property type="evidence" value="ECO:0007669"/>
    <property type="project" value="TreeGrafter"/>
</dbReference>
<evidence type="ECO:0000259" key="8">
    <source>
        <dbReference type="PROSITE" id="PS50942"/>
    </source>
</evidence>
<feature type="compositionally biased region" description="Polar residues" evidence="7">
    <location>
        <begin position="545"/>
        <end position="562"/>
    </location>
</feature>
<dbReference type="SMART" id="SM00726">
    <property type="entry name" value="UIM"/>
    <property type="match status" value="4"/>
</dbReference>
<dbReference type="PROSITE" id="PS50330">
    <property type="entry name" value="UIM"/>
    <property type="match status" value="2"/>
</dbReference>
<feature type="compositionally biased region" description="Low complexity" evidence="7">
    <location>
        <begin position="156"/>
        <end position="165"/>
    </location>
</feature>
<evidence type="ECO:0000256" key="2">
    <source>
        <dbReference type="ARBA" id="ARBA00010130"/>
    </source>
</evidence>
<dbReference type="Pfam" id="PF01417">
    <property type="entry name" value="ENTH"/>
    <property type="match status" value="1"/>
</dbReference>
<dbReference type="GO" id="GO:0005768">
    <property type="term" value="C:endosome"/>
    <property type="evidence" value="ECO:0007669"/>
    <property type="project" value="TreeGrafter"/>
</dbReference>
<evidence type="ECO:0000313" key="10">
    <source>
        <dbReference type="Proteomes" id="UP001335648"/>
    </source>
</evidence>
<feature type="region of interest" description="Disordered" evidence="7">
    <location>
        <begin position="545"/>
        <end position="621"/>
    </location>
</feature>
<dbReference type="GO" id="GO:0005886">
    <property type="term" value="C:plasma membrane"/>
    <property type="evidence" value="ECO:0007669"/>
    <property type="project" value="TreeGrafter"/>
</dbReference>
<dbReference type="GO" id="GO:0005543">
    <property type="term" value="F:phospholipid binding"/>
    <property type="evidence" value="ECO:0007669"/>
    <property type="project" value="TreeGrafter"/>
</dbReference>
<dbReference type="CDD" id="cd16990">
    <property type="entry name" value="ENTH_Epsin"/>
    <property type="match status" value="1"/>
</dbReference>
<dbReference type="Gene3D" id="6.10.250.1800">
    <property type="match status" value="1"/>
</dbReference>
<dbReference type="InterPro" id="IPR003903">
    <property type="entry name" value="UIM_dom"/>
</dbReference>
<keyword evidence="4" id="KW-0597">Phosphoprotein</keyword>
<reference evidence="9 10" key="1">
    <citation type="journal article" date="2023" name="Mol. Biol. Evol.">
        <title>Genomics of Secondarily Temperate Adaptation in the Only Non-Antarctic Icefish.</title>
        <authorList>
            <person name="Rivera-Colon A.G."/>
            <person name="Rayamajhi N."/>
            <person name="Minhas B.F."/>
            <person name="Madrigal G."/>
            <person name="Bilyk K.T."/>
            <person name="Yoon V."/>
            <person name="Hune M."/>
            <person name="Gregory S."/>
            <person name="Cheng C.H.C."/>
            <person name="Catchen J.M."/>
        </authorList>
    </citation>
    <scope>NUCLEOTIDE SEQUENCE [LARGE SCALE GENOMIC DNA]</scope>
    <source>
        <strain evidence="9">JC2023a</strain>
    </source>
</reference>
<proteinExistence type="inferred from homology"/>
<keyword evidence="10" id="KW-1185">Reference proteome</keyword>
<dbReference type="PANTHER" id="PTHR12276:SF112">
    <property type="entry name" value="EPSIN 3A-RELATED"/>
    <property type="match status" value="1"/>
</dbReference>
<dbReference type="SMART" id="SM00273">
    <property type="entry name" value="ENTH"/>
    <property type="match status" value="1"/>
</dbReference>
<protein>
    <recommendedName>
        <fullName evidence="8">ENTH domain-containing protein</fullName>
    </recommendedName>
</protein>
<dbReference type="InterPro" id="IPR008942">
    <property type="entry name" value="ENTH_VHS"/>
</dbReference>
<dbReference type="PANTHER" id="PTHR12276">
    <property type="entry name" value="EPSIN/ENT-RELATED"/>
    <property type="match status" value="1"/>
</dbReference>
<comment type="similarity">
    <text evidence="2">Belongs to the epsin family.</text>
</comment>
<dbReference type="AlphaFoldDB" id="A0AAN8BHW1"/>
<evidence type="ECO:0000256" key="1">
    <source>
        <dbReference type="ARBA" id="ARBA00004496"/>
    </source>
</evidence>
<organism evidence="9 10">
    <name type="scientific">Champsocephalus esox</name>
    <name type="common">pike icefish</name>
    <dbReference type="NCBI Taxonomy" id="159716"/>
    <lineage>
        <taxon>Eukaryota</taxon>
        <taxon>Metazoa</taxon>
        <taxon>Chordata</taxon>
        <taxon>Craniata</taxon>
        <taxon>Vertebrata</taxon>
        <taxon>Euteleostomi</taxon>
        <taxon>Actinopterygii</taxon>
        <taxon>Neopterygii</taxon>
        <taxon>Teleostei</taxon>
        <taxon>Neoteleostei</taxon>
        <taxon>Acanthomorphata</taxon>
        <taxon>Eupercaria</taxon>
        <taxon>Perciformes</taxon>
        <taxon>Notothenioidei</taxon>
        <taxon>Channichthyidae</taxon>
        <taxon>Champsocephalus</taxon>
    </lineage>
</organism>
<dbReference type="GO" id="GO:0030276">
    <property type="term" value="F:clathrin binding"/>
    <property type="evidence" value="ECO:0007669"/>
    <property type="project" value="TreeGrafter"/>
</dbReference>
<dbReference type="GO" id="GO:0006897">
    <property type="term" value="P:endocytosis"/>
    <property type="evidence" value="ECO:0007669"/>
    <property type="project" value="TreeGrafter"/>
</dbReference>
<dbReference type="Proteomes" id="UP001335648">
    <property type="component" value="Unassembled WGS sequence"/>
</dbReference>
<feature type="region of interest" description="Disordered" evidence="7">
    <location>
        <begin position="337"/>
        <end position="469"/>
    </location>
</feature>
<evidence type="ECO:0000256" key="6">
    <source>
        <dbReference type="ARBA" id="ARBA00023121"/>
    </source>
</evidence>
<dbReference type="Gene3D" id="1.25.40.90">
    <property type="match status" value="1"/>
</dbReference>
<feature type="compositionally biased region" description="Polar residues" evidence="7">
    <location>
        <begin position="572"/>
        <end position="585"/>
    </location>
</feature>
<feature type="compositionally biased region" description="Low complexity" evidence="7">
    <location>
        <begin position="192"/>
        <end position="203"/>
    </location>
</feature>
<dbReference type="PROSITE" id="PS50942">
    <property type="entry name" value="ENTH"/>
    <property type="match status" value="1"/>
</dbReference>
<comment type="caution">
    <text evidence="9">The sequence shown here is derived from an EMBL/GenBank/DDBJ whole genome shotgun (WGS) entry which is preliminary data.</text>
</comment>
<feature type="compositionally biased region" description="Pro residues" evidence="7">
    <location>
        <begin position="374"/>
        <end position="392"/>
    </location>
</feature>
<dbReference type="EMBL" id="JAULUE010002060">
    <property type="protein sequence ID" value="KAK5884897.1"/>
    <property type="molecule type" value="Genomic_DNA"/>
</dbReference>
<gene>
    <name evidence="9" type="ORF">CesoFtcFv8_018666</name>
</gene>
<accession>A0AAN8BHW1</accession>
<feature type="compositionally biased region" description="Low complexity" evidence="7">
    <location>
        <begin position="587"/>
        <end position="601"/>
    </location>
</feature>
<evidence type="ECO:0000256" key="7">
    <source>
        <dbReference type="SAM" id="MobiDB-lite"/>
    </source>
</evidence>
<evidence type="ECO:0000256" key="4">
    <source>
        <dbReference type="ARBA" id="ARBA00022553"/>
    </source>
</evidence>
<dbReference type="Pfam" id="PF02809">
    <property type="entry name" value="UIM"/>
    <property type="match status" value="3"/>
</dbReference>
<comment type="subcellular location">
    <subcellularLocation>
        <location evidence="1">Cytoplasm</location>
    </subcellularLocation>
</comment>
<evidence type="ECO:0000256" key="3">
    <source>
        <dbReference type="ARBA" id="ARBA00022490"/>
    </source>
</evidence>
<feature type="compositionally biased region" description="Polar residues" evidence="7">
    <location>
        <begin position="603"/>
        <end position="621"/>
    </location>
</feature>
<name>A0AAN8BHW1_9TELE</name>
<keyword evidence="3" id="KW-0963">Cytoplasm</keyword>
<dbReference type="SUPFAM" id="SSF48464">
    <property type="entry name" value="ENTH/VHS domain"/>
    <property type="match status" value="1"/>
</dbReference>
<keyword evidence="5" id="KW-0677">Repeat</keyword>
<dbReference type="FunFam" id="1.25.40.90:FF:000002">
    <property type="entry name" value="epsin-2 isoform X1"/>
    <property type="match status" value="1"/>
</dbReference>
<evidence type="ECO:0000256" key="5">
    <source>
        <dbReference type="ARBA" id="ARBA00022737"/>
    </source>
</evidence>
<dbReference type="InterPro" id="IPR013809">
    <property type="entry name" value="ENTH"/>
</dbReference>